<dbReference type="InterPro" id="IPR036388">
    <property type="entry name" value="WH-like_DNA-bd_sf"/>
</dbReference>
<dbReference type="InterPro" id="IPR036390">
    <property type="entry name" value="WH_DNA-bd_sf"/>
</dbReference>
<dbReference type="InterPro" id="IPR018309">
    <property type="entry name" value="Tscrpt_reg_PadR_C"/>
</dbReference>
<feature type="region of interest" description="Disordered" evidence="1">
    <location>
        <begin position="193"/>
        <end position="220"/>
    </location>
</feature>
<sequence length="220" mass="23931">MALRHAVLAALLDGELSGYQLAKAFDVGVANFWHALPQQLYAELARLEKEGLVAGRRVVQETRPAKRLFHVTDAGLTELQRFAADASKPSFIRDDLLVKVQAADHVDAGALIRQVEERAAMAEAKIDLFRRILRKMRGDLGEEEFIRAGRRVGPYLTCLRGLAFEEGNRDWCRRTAAILRDRNAAVAGGNAAVAGEGTPAVPGESTAPAARPPEVARAGR</sequence>
<proteinExistence type="predicted"/>
<dbReference type="Pfam" id="PF10400">
    <property type="entry name" value="Vir_act_alpha_C"/>
    <property type="match status" value="1"/>
</dbReference>
<dbReference type="InterPro" id="IPR005149">
    <property type="entry name" value="Tscrpt_reg_PadR_N"/>
</dbReference>
<dbReference type="Gene3D" id="1.10.10.10">
    <property type="entry name" value="Winged helix-like DNA-binding domain superfamily/Winged helix DNA-binding domain"/>
    <property type="match status" value="1"/>
</dbReference>
<dbReference type="AlphaFoldDB" id="A0A544Z4I7"/>
<dbReference type="Gene3D" id="6.10.140.190">
    <property type="match status" value="1"/>
</dbReference>
<feature type="domain" description="Transcription regulator PadR C-terminal" evidence="3">
    <location>
        <begin position="92"/>
        <end position="179"/>
    </location>
</feature>
<evidence type="ECO:0000313" key="4">
    <source>
        <dbReference type="EMBL" id="TQS23974.1"/>
    </source>
</evidence>
<gene>
    <name evidence="4" type="ORF">FLX08_02550</name>
</gene>
<dbReference type="PANTHER" id="PTHR43252:SF4">
    <property type="entry name" value="TRANSCRIPTIONAL REGULATORY PROTEIN"/>
    <property type="match status" value="1"/>
</dbReference>
<reference evidence="4 5" key="1">
    <citation type="submission" date="2019-07" db="EMBL/GenBank/DDBJ databases">
        <title>Microbispora hainanensis DSM 45428.</title>
        <authorList>
            <person name="Thawai C."/>
        </authorList>
    </citation>
    <scope>NUCLEOTIDE SEQUENCE [LARGE SCALE GENOMIC DNA]</scope>
    <source>
        <strain evidence="4 5">DSM 45428</strain>
    </source>
</reference>
<evidence type="ECO:0000259" key="3">
    <source>
        <dbReference type="Pfam" id="PF10400"/>
    </source>
</evidence>
<evidence type="ECO:0000256" key="1">
    <source>
        <dbReference type="SAM" id="MobiDB-lite"/>
    </source>
</evidence>
<name>A0A544Z4I7_9ACTN</name>
<accession>A0A544Z4I7</accession>
<dbReference type="SUPFAM" id="SSF46785">
    <property type="entry name" value="Winged helix' DNA-binding domain"/>
    <property type="match status" value="1"/>
</dbReference>
<comment type="caution">
    <text evidence="4">The sequence shown here is derived from an EMBL/GenBank/DDBJ whole genome shotgun (WGS) entry which is preliminary data.</text>
</comment>
<protein>
    <submittedName>
        <fullName evidence="4">PadR family transcriptional regulator</fullName>
    </submittedName>
</protein>
<feature type="compositionally biased region" description="Low complexity" evidence="1">
    <location>
        <begin position="207"/>
        <end position="220"/>
    </location>
</feature>
<evidence type="ECO:0000313" key="5">
    <source>
        <dbReference type="Proteomes" id="UP000316541"/>
    </source>
</evidence>
<evidence type="ECO:0000259" key="2">
    <source>
        <dbReference type="Pfam" id="PF03551"/>
    </source>
</evidence>
<dbReference type="RefSeq" id="WP_142616543.1">
    <property type="nucleotide sequence ID" value="NZ_VIRM01000002.1"/>
</dbReference>
<dbReference type="Pfam" id="PF03551">
    <property type="entry name" value="PadR"/>
    <property type="match status" value="1"/>
</dbReference>
<organism evidence="4 5">
    <name type="scientific">Microbispora hainanensis</name>
    <dbReference type="NCBI Taxonomy" id="568844"/>
    <lineage>
        <taxon>Bacteria</taxon>
        <taxon>Bacillati</taxon>
        <taxon>Actinomycetota</taxon>
        <taxon>Actinomycetes</taxon>
        <taxon>Streptosporangiales</taxon>
        <taxon>Streptosporangiaceae</taxon>
        <taxon>Microbispora</taxon>
    </lineage>
</organism>
<dbReference type="Proteomes" id="UP000316541">
    <property type="component" value="Unassembled WGS sequence"/>
</dbReference>
<dbReference type="PANTHER" id="PTHR43252">
    <property type="entry name" value="TRANSCRIPTIONAL REGULATOR YQJI"/>
    <property type="match status" value="1"/>
</dbReference>
<dbReference type="EMBL" id="VIRM01000002">
    <property type="protein sequence ID" value="TQS23974.1"/>
    <property type="molecule type" value="Genomic_DNA"/>
</dbReference>
<feature type="domain" description="Transcription regulator PadR N-terminal" evidence="2">
    <location>
        <begin position="7"/>
        <end position="80"/>
    </location>
</feature>